<keyword evidence="2" id="KW-0813">Transport</keyword>
<keyword evidence="3" id="KW-1003">Cell membrane</keyword>
<keyword evidence="6 8" id="KW-1133">Transmembrane helix</keyword>
<gene>
    <name evidence="9" type="ORF">G113_11454</name>
</gene>
<reference evidence="9 10" key="1">
    <citation type="journal article" date="2013" name="Genome Announc.">
        <title>Draft Genome Sequence of Aeromonas molluscorum Strain 848TT, Isolated from Bivalve Molluscs.</title>
        <authorList>
            <person name="Spataro N."/>
            <person name="Farfan M."/>
            <person name="Albarral V."/>
            <person name="Sanglas A."/>
            <person name="Loren J.G."/>
            <person name="Fuste M.C."/>
            <person name="Bosch E."/>
        </authorList>
    </citation>
    <scope>NUCLEOTIDE SEQUENCE [LARGE SCALE GENOMIC DNA]</scope>
    <source>
        <strain evidence="9 10">848</strain>
    </source>
</reference>
<dbReference type="GO" id="GO:0015293">
    <property type="term" value="F:symporter activity"/>
    <property type="evidence" value="ECO:0007669"/>
    <property type="project" value="UniProtKB-KW"/>
</dbReference>
<evidence type="ECO:0000256" key="7">
    <source>
        <dbReference type="ARBA" id="ARBA00023136"/>
    </source>
</evidence>
<proteinExistence type="predicted"/>
<feature type="transmembrane region" description="Helical" evidence="8">
    <location>
        <begin position="187"/>
        <end position="208"/>
    </location>
</feature>
<feature type="transmembrane region" description="Helical" evidence="8">
    <location>
        <begin position="149"/>
        <end position="166"/>
    </location>
</feature>
<dbReference type="Gene3D" id="1.10.3860.10">
    <property type="entry name" value="Sodium:dicarboxylate symporter"/>
    <property type="match status" value="1"/>
</dbReference>
<evidence type="ECO:0000256" key="8">
    <source>
        <dbReference type="SAM" id="Phobius"/>
    </source>
</evidence>
<keyword evidence="10" id="KW-1185">Reference proteome</keyword>
<dbReference type="Pfam" id="PF00375">
    <property type="entry name" value="SDF"/>
    <property type="match status" value="1"/>
</dbReference>
<feature type="transmembrane region" description="Helical" evidence="8">
    <location>
        <begin position="304"/>
        <end position="326"/>
    </location>
</feature>
<keyword evidence="5" id="KW-0769">Symport</keyword>
<evidence type="ECO:0000256" key="4">
    <source>
        <dbReference type="ARBA" id="ARBA00022692"/>
    </source>
</evidence>
<evidence type="ECO:0000256" key="1">
    <source>
        <dbReference type="ARBA" id="ARBA00004651"/>
    </source>
</evidence>
<keyword evidence="7 8" id="KW-0472">Membrane</keyword>
<dbReference type="InterPro" id="IPR001991">
    <property type="entry name" value="Na-dicarboxylate_symporter"/>
</dbReference>
<dbReference type="PATRIC" id="fig|1268236.3.peg.2262"/>
<name>R1H312_9GAMM</name>
<evidence type="ECO:0000256" key="6">
    <source>
        <dbReference type="ARBA" id="ARBA00022989"/>
    </source>
</evidence>
<keyword evidence="4 8" id="KW-0812">Transmembrane</keyword>
<dbReference type="GO" id="GO:0006835">
    <property type="term" value="P:dicarboxylic acid transport"/>
    <property type="evidence" value="ECO:0007669"/>
    <property type="project" value="TreeGrafter"/>
</dbReference>
<dbReference type="InterPro" id="IPR036458">
    <property type="entry name" value="Na:dicarbo_symporter_sf"/>
</dbReference>
<dbReference type="PANTHER" id="PTHR42865:SF7">
    <property type="entry name" value="PROTON_GLUTAMATE-ASPARTATE SYMPORTER"/>
    <property type="match status" value="1"/>
</dbReference>
<evidence type="ECO:0000256" key="2">
    <source>
        <dbReference type="ARBA" id="ARBA00022448"/>
    </source>
</evidence>
<dbReference type="FunFam" id="1.10.3860.10:FF:000001">
    <property type="entry name" value="C4-dicarboxylate transport protein"/>
    <property type="match status" value="1"/>
</dbReference>
<sequence length="421" mass="44772">MNKLTLAILIAMLLGIATGQGYRLFAPSEAPAFADNVTLLTDIFLRLIKMIIAPLVFTTLVVGIAKMGDTRTVGRIGAKTLGWFMFASLMSLSLGLLMVTMMQPGSGLSLPLPPESASSGISAASLSLRDFIAHAIPKSLVEAMANNEILQIVVFSLFFGLAAAALGDAAKPVVRLLASAAEIMLKVTGYVMNFAPFAVFAAISAMVAKEGLGILATYGSFMAQFYLALACLWLLLIAMGSLFLRQRTPRLLALIREPVLLAFSTASSEAAYPKTLQRLERFGCAKRIASFVLPMGYSFNLDGSMMYCTFAVMFIAQAYGIELSFAQQVTMLLLLMVTSKGMAGVPRASLVVIAATLNQFHIPEAGVLLLLGIDHFLDMGRSATNVLGNAIAACVVAKTENCLAEESREPASASSEARQPA</sequence>
<evidence type="ECO:0000256" key="3">
    <source>
        <dbReference type="ARBA" id="ARBA00022475"/>
    </source>
</evidence>
<dbReference type="PRINTS" id="PR00173">
    <property type="entry name" value="EDTRNSPORT"/>
</dbReference>
<feature type="transmembrane region" description="Helical" evidence="8">
    <location>
        <begin position="223"/>
        <end position="244"/>
    </location>
</feature>
<protein>
    <submittedName>
        <fullName evidence="9">Proton/sodium-glutamate symport protein</fullName>
    </submittedName>
</protein>
<feature type="transmembrane region" description="Helical" evidence="8">
    <location>
        <begin position="43"/>
        <end position="68"/>
    </location>
</feature>
<evidence type="ECO:0000313" key="10">
    <source>
        <dbReference type="Proteomes" id="UP000013526"/>
    </source>
</evidence>
<dbReference type="GO" id="GO:0005886">
    <property type="term" value="C:plasma membrane"/>
    <property type="evidence" value="ECO:0007669"/>
    <property type="project" value="UniProtKB-SubCell"/>
</dbReference>
<feature type="transmembrane region" description="Helical" evidence="8">
    <location>
        <begin position="80"/>
        <end position="102"/>
    </location>
</feature>
<evidence type="ECO:0000256" key="5">
    <source>
        <dbReference type="ARBA" id="ARBA00022847"/>
    </source>
</evidence>
<organism evidence="9 10">
    <name type="scientific">Aeromonas molluscorum 848</name>
    <dbReference type="NCBI Taxonomy" id="1268236"/>
    <lineage>
        <taxon>Bacteria</taxon>
        <taxon>Pseudomonadati</taxon>
        <taxon>Pseudomonadota</taxon>
        <taxon>Gammaproteobacteria</taxon>
        <taxon>Aeromonadales</taxon>
        <taxon>Aeromonadaceae</taxon>
        <taxon>Aeromonas</taxon>
    </lineage>
</organism>
<comment type="caution">
    <text evidence="9">The sequence shown here is derived from an EMBL/GenBank/DDBJ whole genome shotgun (WGS) entry which is preliminary data.</text>
</comment>
<accession>R1H312</accession>
<dbReference type="PANTHER" id="PTHR42865">
    <property type="entry name" value="PROTON/GLUTAMATE-ASPARTATE SYMPORTER"/>
    <property type="match status" value="1"/>
</dbReference>
<dbReference type="SUPFAM" id="SSF118215">
    <property type="entry name" value="Proton glutamate symport protein"/>
    <property type="match status" value="1"/>
</dbReference>
<comment type="subcellular location">
    <subcellularLocation>
        <location evidence="1">Cell membrane</location>
        <topology evidence="1">Multi-pass membrane protein</topology>
    </subcellularLocation>
</comment>
<dbReference type="EMBL" id="AQGQ01000069">
    <property type="protein sequence ID" value="EOD54996.1"/>
    <property type="molecule type" value="Genomic_DNA"/>
</dbReference>
<evidence type="ECO:0000313" key="9">
    <source>
        <dbReference type="EMBL" id="EOD54996.1"/>
    </source>
</evidence>
<dbReference type="AlphaFoldDB" id="R1H312"/>
<dbReference type="Proteomes" id="UP000013526">
    <property type="component" value="Unassembled WGS sequence"/>
</dbReference>